<evidence type="ECO:0000256" key="1">
    <source>
        <dbReference type="SAM" id="MobiDB-lite"/>
    </source>
</evidence>
<feature type="region of interest" description="Disordered" evidence="1">
    <location>
        <begin position="26"/>
        <end position="49"/>
    </location>
</feature>
<evidence type="ECO:0000313" key="2">
    <source>
        <dbReference type="EMBL" id="KAL0171586.1"/>
    </source>
</evidence>
<dbReference type="AlphaFoldDB" id="A0ABD0PFF3"/>
<protein>
    <submittedName>
        <fullName evidence="2">Uncharacterized protein</fullName>
    </submittedName>
</protein>
<feature type="compositionally biased region" description="Polar residues" evidence="1">
    <location>
        <begin position="30"/>
        <end position="49"/>
    </location>
</feature>
<dbReference type="EMBL" id="JAMKFB020000016">
    <property type="protein sequence ID" value="KAL0171586.1"/>
    <property type="molecule type" value="Genomic_DNA"/>
</dbReference>
<sequence>HVPGRGPTEELGEFHRVAAEPRAAVLPGSGSASAQSHVCSHTQLSGRMP</sequence>
<keyword evidence="3" id="KW-1185">Reference proteome</keyword>
<feature type="non-terminal residue" evidence="2">
    <location>
        <position position="49"/>
    </location>
</feature>
<feature type="non-terminal residue" evidence="2">
    <location>
        <position position="1"/>
    </location>
</feature>
<comment type="caution">
    <text evidence="2">The sequence shown here is derived from an EMBL/GenBank/DDBJ whole genome shotgun (WGS) entry which is preliminary data.</text>
</comment>
<reference evidence="2 3" key="1">
    <citation type="submission" date="2024-05" db="EMBL/GenBank/DDBJ databases">
        <title>Genome sequencing and assembly of Indian major carp, Cirrhinus mrigala (Hamilton, 1822).</title>
        <authorList>
            <person name="Mohindra V."/>
            <person name="Chowdhury L.M."/>
            <person name="Lal K."/>
            <person name="Jena J.K."/>
        </authorList>
    </citation>
    <scope>NUCLEOTIDE SEQUENCE [LARGE SCALE GENOMIC DNA]</scope>
    <source>
        <strain evidence="2">CM1030</strain>
        <tissue evidence="2">Blood</tissue>
    </source>
</reference>
<name>A0ABD0PFF3_CIRMR</name>
<accession>A0ABD0PFF3</accession>
<proteinExistence type="predicted"/>
<dbReference type="Proteomes" id="UP001529510">
    <property type="component" value="Unassembled WGS sequence"/>
</dbReference>
<organism evidence="2 3">
    <name type="scientific">Cirrhinus mrigala</name>
    <name type="common">Mrigala</name>
    <dbReference type="NCBI Taxonomy" id="683832"/>
    <lineage>
        <taxon>Eukaryota</taxon>
        <taxon>Metazoa</taxon>
        <taxon>Chordata</taxon>
        <taxon>Craniata</taxon>
        <taxon>Vertebrata</taxon>
        <taxon>Euteleostomi</taxon>
        <taxon>Actinopterygii</taxon>
        <taxon>Neopterygii</taxon>
        <taxon>Teleostei</taxon>
        <taxon>Ostariophysi</taxon>
        <taxon>Cypriniformes</taxon>
        <taxon>Cyprinidae</taxon>
        <taxon>Labeoninae</taxon>
        <taxon>Labeonini</taxon>
        <taxon>Cirrhinus</taxon>
    </lineage>
</organism>
<evidence type="ECO:0000313" key="3">
    <source>
        <dbReference type="Proteomes" id="UP001529510"/>
    </source>
</evidence>
<gene>
    <name evidence="2" type="ORF">M9458_031897</name>
</gene>